<reference evidence="1 2" key="1">
    <citation type="submission" date="2019-10" db="EMBL/GenBank/DDBJ databases">
        <title>Three novel species isolated from a subtropical stream in China.</title>
        <authorList>
            <person name="Lu H."/>
        </authorList>
    </citation>
    <scope>NUCLEOTIDE SEQUENCE [LARGE SCALE GENOMIC DNA]</scope>
    <source>
        <strain evidence="1 2">FT13W</strain>
    </source>
</reference>
<evidence type="ECO:0008006" key="3">
    <source>
        <dbReference type="Google" id="ProtNLM"/>
    </source>
</evidence>
<dbReference type="RefSeq" id="WP_152283491.1">
    <property type="nucleotide sequence ID" value="NZ_WFLI01000019.1"/>
</dbReference>
<comment type="caution">
    <text evidence="1">The sequence shown here is derived from an EMBL/GenBank/DDBJ whole genome shotgun (WGS) entry which is preliminary data.</text>
</comment>
<keyword evidence="2" id="KW-1185">Reference proteome</keyword>
<name>A0A6I1I2D0_9BURK</name>
<accession>A0A6I1I2D0</accession>
<protein>
    <recommendedName>
        <fullName evidence="3">Lipoprotein</fullName>
    </recommendedName>
</protein>
<dbReference type="AlphaFoldDB" id="A0A6I1I2D0"/>
<dbReference type="Proteomes" id="UP000468717">
    <property type="component" value="Unassembled WGS sequence"/>
</dbReference>
<organism evidence="1 2">
    <name type="scientific">Janthinobacterium violaceinigrum</name>
    <dbReference type="NCBI Taxonomy" id="2654252"/>
    <lineage>
        <taxon>Bacteria</taxon>
        <taxon>Pseudomonadati</taxon>
        <taxon>Pseudomonadota</taxon>
        <taxon>Betaproteobacteria</taxon>
        <taxon>Burkholderiales</taxon>
        <taxon>Oxalobacteraceae</taxon>
        <taxon>Janthinobacterium</taxon>
    </lineage>
</organism>
<dbReference type="EMBL" id="WFLI01000019">
    <property type="protein sequence ID" value="KAB8063719.1"/>
    <property type="molecule type" value="Genomic_DNA"/>
</dbReference>
<gene>
    <name evidence="1" type="ORF">GCN75_16860</name>
</gene>
<proteinExistence type="predicted"/>
<dbReference type="PROSITE" id="PS51257">
    <property type="entry name" value="PROKAR_LIPOPROTEIN"/>
    <property type="match status" value="1"/>
</dbReference>
<evidence type="ECO:0000313" key="1">
    <source>
        <dbReference type="EMBL" id="KAB8063719.1"/>
    </source>
</evidence>
<evidence type="ECO:0000313" key="2">
    <source>
        <dbReference type="Proteomes" id="UP000468717"/>
    </source>
</evidence>
<sequence length="147" mass="16473">MKKFYEFIVVFFVFGLIGCYSEKFIDISNEEGYSKLIGKTYEITGPIIGHGIKKHSNAPVDYVTLMPPPGIGGHQIAFANLVPIGSKIKIIKVLKSNRLIDSDITLIIEVYEGDFTSNVPIRIDLTRGNEGSKSTLLNEKFYRKIDN</sequence>